<organism evidence="2 3">
    <name type="scientific">Sediminivirga luteola</name>
    <dbReference type="NCBI Taxonomy" id="1774748"/>
    <lineage>
        <taxon>Bacteria</taxon>
        <taxon>Bacillati</taxon>
        <taxon>Actinomycetota</taxon>
        <taxon>Actinomycetes</taxon>
        <taxon>Micrococcales</taxon>
        <taxon>Brevibacteriaceae</taxon>
        <taxon>Sediminivirga</taxon>
    </lineage>
</organism>
<evidence type="ECO:0000313" key="2">
    <source>
        <dbReference type="EMBL" id="GGA26010.1"/>
    </source>
</evidence>
<reference evidence="2" key="1">
    <citation type="journal article" date="2014" name="Int. J. Syst. Evol. Microbiol.">
        <title>Complete genome sequence of Corynebacterium casei LMG S-19264T (=DSM 44701T), isolated from a smear-ripened cheese.</title>
        <authorList>
            <consortium name="US DOE Joint Genome Institute (JGI-PGF)"/>
            <person name="Walter F."/>
            <person name="Albersmeier A."/>
            <person name="Kalinowski J."/>
            <person name="Ruckert C."/>
        </authorList>
    </citation>
    <scope>NUCLEOTIDE SEQUENCE</scope>
    <source>
        <strain evidence="2">CGMCC 1.12785</strain>
    </source>
</reference>
<feature type="domain" description="Fido" evidence="1">
    <location>
        <begin position="1"/>
        <end position="116"/>
    </location>
</feature>
<evidence type="ECO:0000313" key="3">
    <source>
        <dbReference type="Proteomes" id="UP000616114"/>
    </source>
</evidence>
<accession>A0A8J2U100</accession>
<dbReference type="SUPFAM" id="SSF140931">
    <property type="entry name" value="Fic-like"/>
    <property type="match status" value="1"/>
</dbReference>
<dbReference type="Gene3D" id="1.20.120.1870">
    <property type="entry name" value="Fic/DOC protein, Fido domain"/>
    <property type="match status" value="1"/>
</dbReference>
<proteinExistence type="predicted"/>
<dbReference type="Pfam" id="PF02661">
    <property type="entry name" value="Fic"/>
    <property type="match status" value="1"/>
</dbReference>
<comment type="caution">
    <text evidence="2">The sequence shown here is derived from an EMBL/GenBank/DDBJ whole genome shotgun (WGS) entry which is preliminary data.</text>
</comment>
<dbReference type="AlphaFoldDB" id="A0A8J2U100"/>
<dbReference type="RefSeq" id="WP_188551833.1">
    <property type="nucleotide sequence ID" value="NZ_BMFY01000017.1"/>
</dbReference>
<dbReference type="NCBIfam" id="TIGR01550">
    <property type="entry name" value="DOC_P1"/>
    <property type="match status" value="1"/>
</dbReference>
<dbReference type="PROSITE" id="PS51459">
    <property type="entry name" value="FIDO"/>
    <property type="match status" value="1"/>
</dbReference>
<dbReference type="GO" id="GO:0016301">
    <property type="term" value="F:kinase activity"/>
    <property type="evidence" value="ECO:0007669"/>
    <property type="project" value="InterPro"/>
</dbReference>
<keyword evidence="3" id="KW-1185">Reference proteome</keyword>
<dbReference type="InterPro" id="IPR006440">
    <property type="entry name" value="Doc"/>
</dbReference>
<gene>
    <name evidence="2" type="primary">doc</name>
    <name evidence="2" type="ORF">GCM10011333_31230</name>
</gene>
<reference evidence="2" key="2">
    <citation type="submission" date="2020-09" db="EMBL/GenBank/DDBJ databases">
        <authorList>
            <person name="Sun Q."/>
            <person name="Zhou Y."/>
        </authorList>
    </citation>
    <scope>NUCLEOTIDE SEQUENCE</scope>
    <source>
        <strain evidence="2">CGMCC 1.12785</strain>
    </source>
</reference>
<dbReference type="PANTHER" id="PTHR39426:SF1">
    <property type="entry name" value="HOMOLOGY TO DEATH-ON-CURING PROTEIN OF PHAGE P1"/>
    <property type="match status" value="1"/>
</dbReference>
<evidence type="ECO:0000259" key="1">
    <source>
        <dbReference type="PROSITE" id="PS51459"/>
    </source>
</evidence>
<protein>
    <submittedName>
        <fullName evidence="2">Death-on-curing protein</fullName>
    </submittedName>
</protein>
<name>A0A8J2U100_9MICO</name>
<dbReference type="InterPro" id="IPR003812">
    <property type="entry name" value="Fido"/>
</dbReference>
<dbReference type="InterPro" id="IPR036597">
    <property type="entry name" value="Fido-like_dom_sf"/>
</dbReference>
<dbReference type="EMBL" id="BMFY01000017">
    <property type="protein sequence ID" value="GGA26010.1"/>
    <property type="molecule type" value="Genomic_DNA"/>
</dbReference>
<sequence length="122" mass="13255">MDRVELEDALEALRARGLQVRDVGLLDSALARPVASAFGLPAYGSLALAAAAQTESIVRNHPLFDGNKRTGLYLLAVFLRLNGLRLVAGNDELYEHIVAVARGDVNLDQSASFIADRVEPWR</sequence>
<dbReference type="InterPro" id="IPR053737">
    <property type="entry name" value="Type_II_TA_Toxin"/>
</dbReference>
<dbReference type="Proteomes" id="UP000616114">
    <property type="component" value="Unassembled WGS sequence"/>
</dbReference>
<dbReference type="PANTHER" id="PTHR39426">
    <property type="entry name" value="HOMOLOGY TO DEATH-ON-CURING PROTEIN OF PHAGE P1"/>
    <property type="match status" value="1"/>
</dbReference>